<dbReference type="InterPro" id="IPR003439">
    <property type="entry name" value="ABC_transporter-like_ATP-bd"/>
</dbReference>
<protein>
    <recommendedName>
        <fullName evidence="9">ABC transporter domain-containing protein</fullName>
    </recommendedName>
</protein>
<dbReference type="CDD" id="cd03225">
    <property type="entry name" value="ABC_cobalt_CbiO_domain1"/>
    <property type="match status" value="2"/>
</dbReference>
<dbReference type="GO" id="GO:0005524">
    <property type="term" value="F:ATP binding"/>
    <property type="evidence" value="ECO:0007669"/>
    <property type="project" value="UniProtKB-KW"/>
</dbReference>
<keyword evidence="8" id="KW-0472">Membrane</keyword>
<dbReference type="EMBL" id="NGKB01000002">
    <property type="protein sequence ID" value="RSU16481.1"/>
    <property type="molecule type" value="Genomic_DNA"/>
</dbReference>
<evidence type="ECO:0000256" key="6">
    <source>
        <dbReference type="ARBA" id="ARBA00022840"/>
    </source>
</evidence>
<comment type="similarity">
    <text evidence="2">Belongs to the ABC transporter superfamily.</text>
</comment>
<dbReference type="NCBIfam" id="NF010167">
    <property type="entry name" value="PRK13648.1"/>
    <property type="match status" value="2"/>
</dbReference>
<feature type="domain" description="ABC transporter" evidence="9">
    <location>
        <begin position="297"/>
        <end position="530"/>
    </location>
</feature>
<keyword evidence="6" id="KW-0067">ATP-binding</keyword>
<evidence type="ECO:0000256" key="2">
    <source>
        <dbReference type="ARBA" id="ARBA00005417"/>
    </source>
</evidence>
<dbReference type="RefSeq" id="WP_126791716.1">
    <property type="nucleotide sequence ID" value="NZ_JBHSTO010000010.1"/>
</dbReference>
<proteinExistence type="inferred from homology"/>
<dbReference type="InterPro" id="IPR027417">
    <property type="entry name" value="P-loop_NTPase"/>
</dbReference>
<dbReference type="GO" id="GO:0043190">
    <property type="term" value="C:ATP-binding cassette (ABC) transporter complex"/>
    <property type="evidence" value="ECO:0007669"/>
    <property type="project" value="TreeGrafter"/>
</dbReference>
<keyword evidence="4" id="KW-1003">Cell membrane</keyword>
<dbReference type="InterPro" id="IPR015856">
    <property type="entry name" value="ABC_transpr_CbiO/EcfA_su"/>
</dbReference>
<keyword evidence="11" id="KW-1185">Reference proteome</keyword>
<dbReference type="Gene3D" id="3.40.50.300">
    <property type="entry name" value="P-loop containing nucleotide triphosphate hydrolases"/>
    <property type="match status" value="2"/>
</dbReference>
<evidence type="ECO:0000313" key="10">
    <source>
        <dbReference type="EMBL" id="RSU16481.1"/>
    </source>
</evidence>
<dbReference type="Pfam" id="PF00005">
    <property type="entry name" value="ABC_tran"/>
    <property type="match status" value="2"/>
</dbReference>
<dbReference type="PROSITE" id="PS50893">
    <property type="entry name" value="ABC_TRANSPORTER_2"/>
    <property type="match status" value="2"/>
</dbReference>
<dbReference type="PROSITE" id="PS00211">
    <property type="entry name" value="ABC_TRANSPORTER_1"/>
    <property type="match status" value="2"/>
</dbReference>
<accession>A0A430B820</accession>
<keyword evidence="5" id="KW-0547">Nucleotide-binding</keyword>
<name>A0A430B820_9ENTE</name>
<dbReference type="InterPro" id="IPR003593">
    <property type="entry name" value="AAA+_ATPase"/>
</dbReference>
<dbReference type="GO" id="GO:0016887">
    <property type="term" value="F:ATP hydrolysis activity"/>
    <property type="evidence" value="ECO:0007669"/>
    <property type="project" value="InterPro"/>
</dbReference>
<evidence type="ECO:0000259" key="9">
    <source>
        <dbReference type="PROSITE" id="PS50893"/>
    </source>
</evidence>
<dbReference type="Proteomes" id="UP000288028">
    <property type="component" value="Unassembled WGS sequence"/>
</dbReference>
<evidence type="ECO:0000256" key="3">
    <source>
        <dbReference type="ARBA" id="ARBA00022448"/>
    </source>
</evidence>
<dbReference type="GO" id="GO:0042626">
    <property type="term" value="F:ATPase-coupled transmembrane transporter activity"/>
    <property type="evidence" value="ECO:0007669"/>
    <property type="project" value="TreeGrafter"/>
</dbReference>
<comment type="subcellular location">
    <subcellularLocation>
        <location evidence="1">Cell membrane</location>
        <topology evidence="1">Peripheral membrane protein</topology>
    </subcellularLocation>
</comment>
<evidence type="ECO:0000256" key="1">
    <source>
        <dbReference type="ARBA" id="ARBA00004202"/>
    </source>
</evidence>
<dbReference type="SUPFAM" id="SSF52540">
    <property type="entry name" value="P-loop containing nucleoside triphosphate hydrolases"/>
    <property type="match status" value="2"/>
</dbReference>
<dbReference type="AlphaFoldDB" id="A0A430B820"/>
<dbReference type="PANTHER" id="PTHR43553:SF24">
    <property type="entry name" value="ENERGY-COUPLING FACTOR TRANSPORTER ATP-BINDING PROTEIN ECFA1"/>
    <property type="match status" value="1"/>
</dbReference>
<dbReference type="InterPro" id="IPR050095">
    <property type="entry name" value="ECF_ABC_transporter_ATP-bd"/>
</dbReference>
<feature type="domain" description="ABC transporter" evidence="9">
    <location>
        <begin position="4"/>
        <end position="242"/>
    </location>
</feature>
<reference evidence="10 11" key="1">
    <citation type="submission" date="2017-05" db="EMBL/GenBank/DDBJ databases">
        <title>Vagococcus spp. assemblies.</title>
        <authorList>
            <person name="Gulvik C.A."/>
        </authorList>
    </citation>
    <scope>NUCLEOTIDE SEQUENCE [LARGE SCALE GENOMIC DNA]</scope>
    <source>
        <strain evidence="10 11">SS1714</strain>
    </source>
</reference>
<gene>
    <name evidence="10" type="ORF">CBF28_02830</name>
</gene>
<evidence type="ECO:0000313" key="11">
    <source>
        <dbReference type="Proteomes" id="UP000288028"/>
    </source>
</evidence>
<evidence type="ECO:0000256" key="7">
    <source>
        <dbReference type="ARBA" id="ARBA00022967"/>
    </source>
</evidence>
<sequence>MDLLRMENVGFRYEGSSSPVLKDISFEVKRGDFLVVIGASGSGKSTLLRLLKRELVTNGEIKGKVYFEDQSINELSDHESASKIGYVMQDPDAQIVTDKVWSELAFGLENIGVPRDVIRSRIGEMANYFGIHNWYQKDVADLSGGQKQLLNLASILVMQPEIVVLDEPTAQLDPIASLDFLRTLQRINTELNTTIIMAEHYLEEVFGMADNILIINDGTKEFYGSSFEAANLLLKDDKRGESLPNPVRLHHLIENKDKMAFTISDGIEMMNNQFGSLKLLEQTVELKDSDTSKQIIISLKHVSFKYGRLESDILHDVTLDIYKGEIFSVLGGNGAGKSTLMKVMSGLVLPYQGKVKIDGKKVKPKSNDFVYGHDVAYLPQQPLSMFVKESVKADYESFLKTMGYTNIEESINGIADWFNITHLLEQHPYDLSGGELQLVALGKVLLLNPDVIFLDEPTKGVDIQNKNKIAHLLKEFSNKGKTVIIVTHDVDFSAKISDRCGLFFDRQMISVSDPITFFSNNYFYTTPINKMVKAYLPKVVTFDQAKKSWKVIKKREDCNE</sequence>
<evidence type="ECO:0000256" key="4">
    <source>
        <dbReference type="ARBA" id="ARBA00022475"/>
    </source>
</evidence>
<organism evidence="10 11">
    <name type="scientific">Vagococcus carniphilus</name>
    <dbReference type="NCBI Taxonomy" id="218144"/>
    <lineage>
        <taxon>Bacteria</taxon>
        <taxon>Bacillati</taxon>
        <taxon>Bacillota</taxon>
        <taxon>Bacilli</taxon>
        <taxon>Lactobacillales</taxon>
        <taxon>Enterococcaceae</taxon>
        <taxon>Vagococcus</taxon>
    </lineage>
</organism>
<dbReference type="PANTHER" id="PTHR43553">
    <property type="entry name" value="HEAVY METAL TRANSPORTER"/>
    <property type="match status" value="1"/>
</dbReference>
<dbReference type="SMART" id="SM00382">
    <property type="entry name" value="AAA"/>
    <property type="match status" value="2"/>
</dbReference>
<keyword evidence="7" id="KW-1278">Translocase</keyword>
<keyword evidence="3" id="KW-0813">Transport</keyword>
<comment type="caution">
    <text evidence="10">The sequence shown here is derived from an EMBL/GenBank/DDBJ whole genome shotgun (WGS) entry which is preliminary data.</text>
</comment>
<evidence type="ECO:0000256" key="5">
    <source>
        <dbReference type="ARBA" id="ARBA00022741"/>
    </source>
</evidence>
<dbReference type="OrthoDB" id="501320at2"/>
<evidence type="ECO:0000256" key="8">
    <source>
        <dbReference type="ARBA" id="ARBA00023136"/>
    </source>
</evidence>
<dbReference type="InterPro" id="IPR017871">
    <property type="entry name" value="ABC_transporter-like_CS"/>
</dbReference>